<dbReference type="OrthoDB" id="1025008at2"/>
<dbReference type="RefSeq" id="WP_103906461.1">
    <property type="nucleotide sequence ID" value="NZ_CP049246.1"/>
</dbReference>
<organism evidence="3 4">
    <name type="scientific">Sphingobacterium lactis</name>
    <dbReference type="NCBI Taxonomy" id="797291"/>
    <lineage>
        <taxon>Bacteria</taxon>
        <taxon>Pseudomonadati</taxon>
        <taxon>Bacteroidota</taxon>
        <taxon>Sphingobacteriia</taxon>
        <taxon>Sphingobacteriales</taxon>
        <taxon>Sphingobacteriaceae</taxon>
        <taxon>Sphingobacterium</taxon>
    </lineage>
</organism>
<evidence type="ECO:0000259" key="2">
    <source>
        <dbReference type="Pfam" id="PF21012"/>
    </source>
</evidence>
<feature type="chain" id="PRO_5009291544" description="DUF6850 domain-containing protein" evidence="1">
    <location>
        <begin position="20"/>
        <end position="501"/>
    </location>
</feature>
<protein>
    <recommendedName>
        <fullName evidence="2">DUF6850 domain-containing protein</fullName>
    </recommendedName>
</protein>
<evidence type="ECO:0000313" key="3">
    <source>
        <dbReference type="EMBL" id="SEG35682.1"/>
    </source>
</evidence>
<gene>
    <name evidence="3" type="ORF">SAMN05421877_1077</name>
</gene>
<dbReference type="EMBL" id="FNUT01000007">
    <property type="protein sequence ID" value="SEG35682.1"/>
    <property type="molecule type" value="Genomic_DNA"/>
</dbReference>
<name>A0A1H5ZHG3_9SPHI</name>
<keyword evidence="4" id="KW-1185">Reference proteome</keyword>
<keyword evidence="1" id="KW-0732">Signal</keyword>
<dbReference type="AlphaFoldDB" id="A0A1H5ZHG3"/>
<proteinExistence type="predicted"/>
<accession>A0A1H5ZHG3</accession>
<dbReference type="InterPro" id="IPR049236">
    <property type="entry name" value="DUF6850"/>
</dbReference>
<evidence type="ECO:0000313" key="4">
    <source>
        <dbReference type="Proteomes" id="UP000236731"/>
    </source>
</evidence>
<sequence>MRSLLTIAVFGCLTLQVQAQDSLAVYQQGIVERIDQTQQIRRGLYQLPALRPYQFKHSQTAVDLSYDYGDQELYPLQEGAGKQGVRFFTDSYQKQTFPGYTLWGKARYTNQKDRQVVFNETSDFDLVFPYVTADSVGGDLQVEEYQFAGGFAKQSAKWTWAAELGFQANLSHRKVDPRPKNNSTAIHVGLGSSYAISSKYLLGAHVDLQSYRQRNELNFVASLGRPNIYYFNGLGAYNSLLSGISEVQGDMLYALQGIGGRLTLAPKDEQGLFLEAGITQRAGKRTLPLSTAEANTWDDQVLNGKIGYFGESSGWRFGGLGQLALQTRKGVESLFNNNGGNLGYVKIAEISSYRYYNFDYTLSAYIGQKQWSIKPYAGFQQIKEQYISPFREQAVDYLRIGAQGQYVKPLPQGVLELSLNLQKQQVLQSGAVFNGVPVGSGIEDFLQRNYTFLTAEPFTVSGQVRYDFRASNLWKPYILAHAQSATAIKQHNFSVTLGLLF</sequence>
<feature type="signal peptide" evidence="1">
    <location>
        <begin position="1"/>
        <end position="19"/>
    </location>
</feature>
<dbReference type="Proteomes" id="UP000236731">
    <property type="component" value="Unassembled WGS sequence"/>
</dbReference>
<feature type="domain" description="DUF6850" evidence="2">
    <location>
        <begin position="53"/>
        <end position="501"/>
    </location>
</feature>
<dbReference type="Pfam" id="PF21012">
    <property type="entry name" value="DUF6850"/>
    <property type="match status" value="1"/>
</dbReference>
<evidence type="ECO:0000256" key="1">
    <source>
        <dbReference type="SAM" id="SignalP"/>
    </source>
</evidence>
<reference evidence="4" key="1">
    <citation type="submission" date="2016-10" db="EMBL/GenBank/DDBJ databases">
        <authorList>
            <person name="Varghese N."/>
            <person name="Submissions S."/>
        </authorList>
    </citation>
    <scope>NUCLEOTIDE SEQUENCE [LARGE SCALE GENOMIC DNA]</scope>
    <source>
        <strain evidence="4">DSM 22361</strain>
    </source>
</reference>